<evidence type="ECO:0000313" key="3">
    <source>
        <dbReference type="EMBL" id="EDO16047.1"/>
    </source>
</evidence>
<dbReference type="KEGG" id="vpo:Kpol_1067p19"/>
<keyword evidence="2" id="KW-0472">Membrane</keyword>
<organism evidence="4">
    <name type="scientific">Vanderwaltozyma polyspora (strain ATCC 22028 / DSM 70294 / BCRC 21397 / CBS 2163 / NBRC 10782 / NRRL Y-8283 / UCD 57-17)</name>
    <name type="common">Kluyveromyces polysporus</name>
    <dbReference type="NCBI Taxonomy" id="436907"/>
    <lineage>
        <taxon>Eukaryota</taxon>
        <taxon>Fungi</taxon>
        <taxon>Dikarya</taxon>
        <taxon>Ascomycota</taxon>
        <taxon>Saccharomycotina</taxon>
        <taxon>Saccharomycetes</taxon>
        <taxon>Saccharomycetales</taxon>
        <taxon>Saccharomycetaceae</taxon>
        <taxon>Vanderwaltozyma</taxon>
    </lineage>
</organism>
<dbReference type="HOGENOM" id="CLU_676520_0_0_1"/>
<feature type="compositionally biased region" description="Low complexity" evidence="1">
    <location>
        <begin position="356"/>
        <end position="375"/>
    </location>
</feature>
<evidence type="ECO:0000256" key="2">
    <source>
        <dbReference type="SAM" id="Phobius"/>
    </source>
</evidence>
<dbReference type="AlphaFoldDB" id="A7TNW4"/>
<keyword evidence="4" id="KW-1185">Reference proteome</keyword>
<proteinExistence type="predicted"/>
<reference evidence="3 4" key="1">
    <citation type="journal article" date="2007" name="Proc. Natl. Acad. Sci. U.S.A.">
        <title>Independent sorting-out of thousands of duplicated gene pairs in two yeast species descended from a whole-genome duplication.</title>
        <authorList>
            <person name="Scannell D.R."/>
            <person name="Frank A.C."/>
            <person name="Conant G.C."/>
            <person name="Byrne K.P."/>
            <person name="Woolfit M."/>
            <person name="Wolfe K.H."/>
        </authorList>
    </citation>
    <scope>NUCLEOTIDE SEQUENCE [LARGE SCALE GENOMIC DNA]</scope>
    <source>
        <strain evidence="4">ATCC 22028 / DSM 70294 / BCRC 21397 / CBS 2163 / NBRC 10782 / NRRL Y-8283 / UCD 57-17</strain>
    </source>
</reference>
<accession>A7TNW4</accession>
<gene>
    <name evidence="3" type="ORF">Kpol_1067p19</name>
</gene>
<feature type="region of interest" description="Disordered" evidence="1">
    <location>
        <begin position="278"/>
        <end position="307"/>
    </location>
</feature>
<feature type="compositionally biased region" description="Acidic residues" evidence="1">
    <location>
        <begin position="345"/>
        <end position="354"/>
    </location>
</feature>
<dbReference type="GeneID" id="5544166"/>
<feature type="region of interest" description="Disordered" evidence="1">
    <location>
        <begin position="191"/>
        <end position="213"/>
    </location>
</feature>
<dbReference type="InParanoid" id="A7TNW4"/>
<dbReference type="OrthoDB" id="4053752at2759"/>
<dbReference type="Proteomes" id="UP000000267">
    <property type="component" value="Unassembled WGS sequence"/>
</dbReference>
<feature type="compositionally biased region" description="Basic and acidic residues" evidence="1">
    <location>
        <begin position="278"/>
        <end position="288"/>
    </location>
</feature>
<evidence type="ECO:0000313" key="4">
    <source>
        <dbReference type="Proteomes" id="UP000000267"/>
    </source>
</evidence>
<sequence>MVRQQHPTLQSMVSFGASFVFVKVFKELIEGYLPEEWIHEVRYLGIDCDDSADKFYTVEAVGLKDRETVALLDRIDDIIHSRSNKEITTRLTYNNNNNINSNNNYNHISGIWSDLYEMDMVSLIHNLKKFYLNIDIRVLVVILILLLFGPVVLSLYHDYKGNAADAAVLSPGTPVLRVVPDDKVDLKLSNMNCAGSSSDEENSGSSLQKLDKFTGETFPKDTETINTSIMEDLKLQYISSSETGIVIEDDESGDIKSQSGSPLIIYGSDSIVPTAREEEHLDQERAQDQEQEQEQEQEQKDVPEQTNEIEINITNLPEPDSKIEIQTIKPVVSSPQKQQEKENENENEQQDNESELAASFTSSKLKSSSRRISTINPTHHIQISPTKTIKLDAQVNTEQAYSQPFTY</sequence>
<feature type="region of interest" description="Disordered" evidence="1">
    <location>
        <begin position="331"/>
        <end position="378"/>
    </location>
</feature>
<dbReference type="RefSeq" id="XP_001643905.1">
    <property type="nucleotide sequence ID" value="XM_001643855.1"/>
</dbReference>
<feature type="transmembrane region" description="Helical" evidence="2">
    <location>
        <begin position="136"/>
        <end position="156"/>
    </location>
</feature>
<name>A7TNW4_VANPO</name>
<keyword evidence="2" id="KW-0812">Transmembrane</keyword>
<dbReference type="EMBL" id="DS480435">
    <property type="protein sequence ID" value="EDO16047.1"/>
    <property type="molecule type" value="Genomic_DNA"/>
</dbReference>
<protein>
    <submittedName>
        <fullName evidence="3">Uncharacterized protein</fullName>
    </submittedName>
</protein>
<keyword evidence="2" id="KW-1133">Transmembrane helix</keyword>
<evidence type="ECO:0000256" key="1">
    <source>
        <dbReference type="SAM" id="MobiDB-lite"/>
    </source>
</evidence>